<dbReference type="SMART" id="SM00357">
    <property type="entry name" value="CSP"/>
    <property type="match status" value="1"/>
</dbReference>
<evidence type="ECO:0000256" key="1">
    <source>
        <dbReference type="ARBA" id="ARBA00004496"/>
    </source>
</evidence>
<dbReference type="Proteomes" id="UP000885771">
    <property type="component" value="Unassembled WGS sequence"/>
</dbReference>
<dbReference type="InterPro" id="IPR011129">
    <property type="entry name" value="CSD"/>
</dbReference>
<name>A0A7V5RNN7_CALAY</name>
<dbReference type="Pfam" id="PF00313">
    <property type="entry name" value="CSD"/>
    <property type="match status" value="1"/>
</dbReference>
<evidence type="ECO:0000313" key="4">
    <source>
        <dbReference type="EMBL" id="HHM01931.1"/>
    </source>
</evidence>
<dbReference type="EMBL" id="DRLI01000110">
    <property type="protein sequence ID" value="HHM01931.1"/>
    <property type="molecule type" value="Genomic_DNA"/>
</dbReference>
<dbReference type="Gene3D" id="2.40.50.140">
    <property type="entry name" value="Nucleic acid-binding proteins"/>
    <property type="match status" value="1"/>
</dbReference>
<comment type="subcellular location">
    <subcellularLocation>
        <location evidence="1">Cytoplasm</location>
    </subcellularLocation>
</comment>
<evidence type="ECO:0000259" key="3">
    <source>
        <dbReference type="PROSITE" id="PS51857"/>
    </source>
</evidence>
<dbReference type="PANTHER" id="PTHR11544">
    <property type="entry name" value="COLD SHOCK DOMAIN CONTAINING PROTEINS"/>
    <property type="match status" value="1"/>
</dbReference>
<evidence type="ECO:0000256" key="2">
    <source>
        <dbReference type="ARBA" id="ARBA00022490"/>
    </source>
</evidence>
<dbReference type="PIRSF" id="PIRSF002599">
    <property type="entry name" value="Cold_shock_A"/>
    <property type="match status" value="1"/>
</dbReference>
<organism evidence="4">
    <name type="scientific">Caldithrix abyssi</name>
    <dbReference type="NCBI Taxonomy" id="187145"/>
    <lineage>
        <taxon>Bacteria</taxon>
        <taxon>Pseudomonadati</taxon>
        <taxon>Calditrichota</taxon>
        <taxon>Calditrichia</taxon>
        <taxon>Calditrichales</taxon>
        <taxon>Calditrichaceae</taxon>
        <taxon>Caldithrix</taxon>
    </lineage>
</organism>
<accession>A0A7V5RNN7</accession>
<feature type="domain" description="CSD" evidence="3">
    <location>
        <begin position="1"/>
        <end position="67"/>
    </location>
</feature>
<comment type="caution">
    <text evidence="4">The sequence shown here is derived from an EMBL/GenBank/DDBJ whole genome shotgun (WGS) entry which is preliminary data.</text>
</comment>
<dbReference type="PRINTS" id="PR00050">
    <property type="entry name" value="COLDSHOCK"/>
</dbReference>
<reference evidence="4" key="1">
    <citation type="journal article" date="2020" name="mSystems">
        <title>Genome- and Community-Level Interaction Insights into Carbon Utilization and Element Cycling Functions of Hydrothermarchaeota in Hydrothermal Sediment.</title>
        <authorList>
            <person name="Zhou Z."/>
            <person name="Liu Y."/>
            <person name="Xu W."/>
            <person name="Pan J."/>
            <person name="Luo Z.H."/>
            <person name="Li M."/>
        </authorList>
    </citation>
    <scope>NUCLEOTIDE SEQUENCE [LARGE SCALE GENOMIC DNA]</scope>
    <source>
        <strain evidence="4">HyVt-460</strain>
    </source>
</reference>
<gene>
    <name evidence="4" type="ORF">ENJ15_02895</name>
</gene>
<dbReference type="InterPro" id="IPR002059">
    <property type="entry name" value="CSP_DNA-bd"/>
</dbReference>
<dbReference type="InterPro" id="IPR012156">
    <property type="entry name" value="Cold_shock_CspA"/>
</dbReference>
<sequence>MKTGTIKMYNAERGFGFIIEDDTEDELFLNAADIHPKARNKRLREGVRVKFDVRSDMKGDKAVNVRPL</sequence>
<dbReference type="AlphaFoldDB" id="A0A7V5RNN7"/>
<dbReference type="GO" id="GO:0005829">
    <property type="term" value="C:cytosol"/>
    <property type="evidence" value="ECO:0007669"/>
    <property type="project" value="UniProtKB-ARBA"/>
</dbReference>
<protein>
    <submittedName>
        <fullName evidence="4">Cold shock domain-containing protein</fullName>
    </submittedName>
</protein>
<proteinExistence type="predicted"/>
<dbReference type="GO" id="GO:0003676">
    <property type="term" value="F:nucleic acid binding"/>
    <property type="evidence" value="ECO:0007669"/>
    <property type="project" value="InterPro"/>
</dbReference>
<dbReference type="PROSITE" id="PS51857">
    <property type="entry name" value="CSD_2"/>
    <property type="match status" value="1"/>
</dbReference>
<keyword evidence="2" id="KW-0963">Cytoplasm</keyword>
<dbReference type="InterPro" id="IPR050181">
    <property type="entry name" value="Cold_shock_domain"/>
</dbReference>
<dbReference type="InterPro" id="IPR012340">
    <property type="entry name" value="NA-bd_OB-fold"/>
</dbReference>
<dbReference type="SUPFAM" id="SSF50249">
    <property type="entry name" value="Nucleic acid-binding proteins"/>
    <property type="match status" value="1"/>
</dbReference>